<evidence type="ECO:0000313" key="3">
    <source>
        <dbReference type="Proteomes" id="UP000366051"/>
    </source>
</evidence>
<protein>
    <recommendedName>
        <fullName evidence="1">DUF8042 domain-containing protein</fullName>
    </recommendedName>
</protein>
<dbReference type="InterPro" id="IPR058355">
    <property type="entry name" value="DUF8042"/>
</dbReference>
<keyword evidence="3" id="KW-1185">Reference proteome</keyword>
<dbReference type="KEGG" id="hcv:FTV88_2787"/>
<dbReference type="AlphaFoldDB" id="A0A5Q2N5H1"/>
<dbReference type="EMBL" id="CP045875">
    <property type="protein sequence ID" value="QGG48876.1"/>
    <property type="molecule type" value="Genomic_DNA"/>
</dbReference>
<name>A0A5Q2N5H1_9FIRM</name>
<organism evidence="2 3">
    <name type="scientific">Heliorestis convoluta</name>
    <dbReference type="NCBI Taxonomy" id="356322"/>
    <lineage>
        <taxon>Bacteria</taxon>
        <taxon>Bacillati</taxon>
        <taxon>Bacillota</taxon>
        <taxon>Clostridia</taxon>
        <taxon>Eubacteriales</taxon>
        <taxon>Heliobacteriaceae</taxon>
        <taxon>Heliorestis</taxon>
    </lineage>
</organism>
<dbReference type="Proteomes" id="UP000366051">
    <property type="component" value="Chromosome"/>
</dbReference>
<reference evidence="3" key="1">
    <citation type="submission" date="2019-11" db="EMBL/GenBank/DDBJ databases">
        <title>Genome sequence of Heliorestis convoluta strain HH, an alkaliphilic and minimalistic phototrophic bacterium from a soda lake in Egypt.</title>
        <authorList>
            <person name="Dewey E.D."/>
            <person name="Stokes L.M."/>
            <person name="Burchell B.M."/>
            <person name="Shaffer K.N."/>
            <person name="Huntington A.M."/>
            <person name="Baker J.M."/>
            <person name="Nadendla S."/>
            <person name="Giglio M.G."/>
            <person name="Touchman J.W."/>
            <person name="Blankenship R.E."/>
            <person name="Madigan M.T."/>
            <person name="Sattley W.M."/>
        </authorList>
    </citation>
    <scope>NUCLEOTIDE SEQUENCE [LARGE SCALE GENOMIC DNA]</scope>
    <source>
        <strain evidence="3">HH</strain>
    </source>
</reference>
<dbReference type="Pfam" id="PF26154">
    <property type="entry name" value="DUF8042"/>
    <property type="match status" value="1"/>
</dbReference>
<evidence type="ECO:0000259" key="1">
    <source>
        <dbReference type="Pfam" id="PF26154"/>
    </source>
</evidence>
<sequence length="122" mass="13872">MKDQTDILRRILELSETIEEGLEHIHSQLKKGKIESTITLMEDVLTGYAEVEKSIQAILPELSSNELGNISSKLQKAFDLIIGHYENGRVNKVGEVMQFNLLPTYKAWRHEARRVLEPSVVA</sequence>
<dbReference type="RefSeq" id="WP_153725958.1">
    <property type="nucleotide sequence ID" value="NZ_CP045875.1"/>
</dbReference>
<accession>A0A5Q2N5H1</accession>
<gene>
    <name evidence="2" type="ORF">FTV88_2787</name>
</gene>
<feature type="domain" description="DUF8042" evidence="1">
    <location>
        <begin position="1"/>
        <end position="118"/>
    </location>
</feature>
<evidence type="ECO:0000313" key="2">
    <source>
        <dbReference type="EMBL" id="QGG48876.1"/>
    </source>
</evidence>
<proteinExistence type="predicted"/>
<dbReference type="OrthoDB" id="2874105at2"/>